<feature type="domain" description="C2" evidence="4">
    <location>
        <begin position="1"/>
        <end position="165"/>
    </location>
</feature>
<feature type="region of interest" description="Disordered" evidence="3">
    <location>
        <begin position="542"/>
        <end position="627"/>
    </location>
</feature>
<dbReference type="EMBL" id="FMSP01000005">
    <property type="protein sequence ID" value="SCV70501.1"/>
    <property type="molecule type" value="Genomic_DNA"/>
</dbReference>
<dbReference type="InterPro" id="IPR035892">
    <property type="entry name" value="C2_domain_sf"/>
</dbReference>
<feature type="compositionally biased region" description="Pro residues" evidence="3">
    <location>
        <begin position="273"/>
        <end position="282"/>
    </location>
</feature>
<reference evidence="6" key="1">
    <citation type="submission" date="2016-09" db="EMBL/GenBank/DDBJ databases">
        <authorList>
            <person name="Jeantristanb JTB J.-T."/>
            <person name="Ricardo R."/>
        </authorList>
    </citation>
    <scope>NUCLEOTIDE SEQUENCE [LARGE SCALE GENOMIC DNA]</scope>
</reference>
<dbReference type="SUPFAM" id="SSF49562">
    <property type="entry name" value="C2 domain (Calcium/lipid-binding domain, CaLB)"/>
    <property type="match status" value="1"/>
</dbReference>
<dbReference type="STRING" id="269621.A0A238FEH4"/>
<feature type="compositionally biased region" description="Polar residues" evidence="3">
    <location>
        <begin position="229"/>
        <end position="240"/>
    </location>
</feature>
<protein>
    <submittedName>
        <fullName evidence="5">BQ2448_1895 protein</fullName>
    </submittedName>
</protein>
<keyword evidence="1" id="KW-0479">Metal-binding</keyword>
<dbReference type="PANTHER" id="PTHR46502">
    <property type="entry name" value="C2 DOMAIN-CONTAINING"/>
    <property type="match status" value="1"/>
</dbReference>
<feature type="compositionally biased region" description="Pro residues" evidence="3">
    <location>
        <begin position="543"/>
        <end position="558"/>
    </location>
</feature>
<dbReference type="AlphaFoldDB" id="A0A238FEH4"/>
<evidence type="ECO:0000313" key="6">
    <source>
        <dbReference type="Proteomes" id="UP000198372"/>
    </source>
</evidence>
<dbReference type="Proteomes" id="UP000198372">
    <property type="component" value="Unassembled WGS sequence"/>
</dbReference>
<evidence type="ECO:0000259" key="4">
    <source>
        <dbReference type="PROSITE" id="PS50004"/>
    </source>
</evidence>
<dbReference type="PROSITE" id="PS50004">
    <property type="entry name" value="C2"/>
    <property type="match status" value="1"/>
</dbReference>
<feature type="region of interest" description="Disordered" evidence="3">
    <location>
        <begin position="639"/>
        <end position="679"/>
    </location>
</feature>
<feature type="region of interest" description="Disordered" evidence="3">
    <location>
        <begin position="463"/>
        <end position="494"/>
    </location>
</feature>
<proteinExistence type="predicted"/>
<accession>A0A238FEH4</accession>
<dbReference type="SMART" id="SM00239">
    <property type="entry name" value="C2"/>
    <property type="match status" value="1"/>
</dbReference>
<feature type="compositionally biased region" description="Pro residues" evidence="3">
    <location>
        <begin position="475"/>
        <end position="488"/>
    </location>
</feature>
<feature type="compositionally biased region" description="Pro residues" evidence="3">
    <location>
        <begin position="584"/>
        <end position="600"/>
    </location>
</feature>
<name>A0A238FEH4_9BASI</name>
<dbReference type="InterPro" id="IPR000008">
    <property type="entry name" value="C2_dom"/>
</dbReference>
<feature type="region of interest" description="Disordered" evidence="3">
    <location>
        <begin position="183"/>
        <end position="246"/>
    </location>
</feature>
<evidence type="ECO:0000256" key="2">
    <source>
        <dbReference type="ARBA" id="ARBA00022837"/>
    </source>
</evidence>
<dbReference type="Gene3D" id="2.60.40.150">
    <property type="entry name" value="C2 domain"/>
    <property type="match status" value="1"/>
</dbReference>
<evidence type="ECO:0000313" key="5">
    <source>
        <dbReference type="EMBL" id="SCV70501.1"/>
    </source>
</evidence>
<organism evidence="5 6">
    <name type="scientific">Microbotryum intermedium</name>
    <dbReference type="NCBI Taxonomy" id="269621"/>
    <lineage>
        <taxon>Eukaryota</taxon>
        <taxon>Fungi</taxon>
        <taxon>Dikarya</taxon>
        <taxon>Basidiomycota</taxon>
        <taxon>Pucciniomycotina</taxon>
        <taxon>Microbotryomycetes</taxon>
        <taxon>Microbotryales</taxon>
        <taxon>Microbotryaceae</taxon>
        <taxon>Microbotryum</taxon>
    </lineage>
</organism>
<keyword evidence="2" id="KW-0106">Calcium</keyword>
<gene>
    <name evidence="5" type="ORF">BQ2448_1895</name>
</gene>
<dbReference type="GO" id="GO:0046872">
    <property type="term" value="F:metal ion binding"/>
    <property type="evidence" value="ECO:0007669"/>
    <property type="project" value="UniProtKB-KW"/>
</dbReference>
<sequence>MATATQGESATLGMMVVIVIRAKNLPNRVKIGKQDPYCTLTYGIHKKRTETIERGGQQPTWDAEFRFEILRDSTEQMGAISGATVNKLGGVASAAGTVSDDGKVLAGFTNTAPAAGTSTLNADTRGRKMLKLACWADDPKDPKLVGEGFLELEPTIKKGAFDDWVKLERKGRYAGEVYLELTWYPKDPPPQKQRRHPPPSTLATGGAYGGPGARTGDVSEDEGSLPSPRKNSQESGSVISHASAASPLGDYPDADLAPLSHSFLHLNVNQNRPPLPAPPTGPPHSTRVYNRPQAYARPDASSSYPQPPPPPTTARATTHTYAALSHSPVYASQPQPAPQVAYQASYDHPGGAAMMQQPPYLHPIPPRQEQTYAYYQEGANATPNLGQFERLVHRHYERQQSSCPIGLVLAWCQHQPQSEADHDNSFQRYDSDTCQTSFPPLSPRHNSCSGYSYSATLPSALPPMSTQQGWAPAPAQLPSPGPVAPPRPHSTSSVHPTYGTHGYAHPPPPAIQNLSGYEHPVQYAQHHFQQQPDEYGRYLGSIAPPPPHSIASHPPPPALTHSHSFNDALGHNIPAPYKHAYAPQPQPPSSPPPPPPPVPSANPYHANVTSQPYGRIPPPPSIQQSYSMGMPMQNYGYYVDASGYAPDRSAAPGQNYSPPASAHATEPFVHHNPHAVLRS</sequence>
<evidence type="ECO:0000256" key="1">
    <source>
        <dbReference type="ARBA" id="ARBA00022723"/>
    </source>
</evidence>
<keyword evidence="6" id="KW-1185">Reference proteome</keyword>
<dbReference type="OrthoDB" id="270970at2759"/>
<feature type="region of interest" description="Disordered" evidence="3">
    <location>
        <begin position="267"/>
        <end position="316"/>
    </location>
</feature>
<evidence type="ECO:0000256" key="3">
    <source>
        <dbReference type="SAM" id="MobiDB-lite"/>
    </source>
</evidence>
<dbReference type="PANTHER" id="PTHR46502:SF2">
    <property type="entry name" value="16 KDA PHLOEM PROTEIN 2"/>
    <property type="match status" value="1"/>
</dbReference>
<dbReference type="Pfam" id="PF00168">
    <property type="entry name" value="C2"/>
    <property type="match status" value="1"/>
</dbReference>